<dbReference type="InterPro" id="IPR017654">
    <property type="entry name" value="GarD-like"/>
</dbReference>
<gene>
    <name evidence="5" type="primary">garD</name>
    <name evidence="5" type="ORF">GOQ09_08715</name>
</gene>
<dbReference type="InterPro" id="IPR052172">
    <property type="entry name" value="UxaA_altronate/galactarate_dh"/>
</dbReference>
<evidence type="ECO:0000313" key="6">
    <source>
        <dbReference type="Proteomes" id="UP000425817"/>
    </source>
</evidence>
<dbReference type="Gene3D" id="2.30.130.110">
    <property type="match status" value="1"/>
</dbReference>
<feature type="domain" description="SAF" evidence="4">
    <location>
        <begin position="24"/>
        <end position="94"/>
    </location>
</feature>
<dbReference type="InterPro" id="IPR013974">
    <property type="entry name" value="SAF"/>
</dbReference>
<reference evidence="5 6" key="1">
    <citation type="submission" date="2019-12" db="EMBL/GenBank/DDBJ databases">
        <title>Hybrid Genome Assemblies of two High G+C Isolates from Undergraduate Microbiology Courses.</title>
        <authorList>
            <person name="Ne Ville C.J."/>
            <person name="Enright D."/>
            <person name="Hernandez I."/>
            <person name="Dodsworth J."/>
            <person name="Orwin P.M."/>
        </authorList>
    </citation>
    <scope>NUCLEOTIDE SEQUENCE [LARGE SCALE GENOMIC DNA]</scope>
    <source>
        <strain evidence="5 6">CSUSB</strain>
    </source>
</reference>
<protein>
    <recommendedName>
        <fullName evidence="3">Galactarate dehydratase</fullName>
        <ecNumber evidence="3">4.2.1.42</ecNumber>
    </recommendedName>
</protein>
<dbReference type="CDD" id="cd11613">
    <property type="entry name" value="SAF_AH_GD"/>
    <property type="match status" value="1"/>
</dbReference>
<dbReference type="EMBL" id="CP046622">
    <property type="protein sequence ID" value="QGW81667.1"/>
    <property type="molecule type" value="Genomic_DNA"/>
</dbReference>
<dbReference type="PANTHER" id="PTHR30536">
    <property type="entry name" value="ALTRONATE/GALACTARATE DEHYDRATASE"/>
    <property type="match status" value="1"/>
</dbReference>
<dbReference type="GO" id="GO:0019698">
    <property type="term" value="P:D-galacturonate catabolic process"/>
    <property type="evidence" value="ECO:0007669"/>
    <property type="project" value="TreeGrafter"/>
</dbReference>
<dbReference type="GO" id="GO:0008867">
    <property type="term" value="F:galactarate dehydratase activity"/>
    <property type="evidence" value="ECO:0007669"/>
    <property type="project" value="UniProtKB-UniRule"/>
</dbReference>
<dbReference type="AlphaFoldDB" id="A0A6I6HIR2"/>
<dbReference type="Pfam" id="PF04295">
    <property type="entry name" value="GD_AH_second"/>
    <property type="match status" value="1"/>
</dbReference>
<sequence length="535" mass="57100">MADSPLPSSPAARPPHRIHMHAADNVAIVANDGGLKAGAAFADGLVLVDNVPQGHKVALADLAEGDAVVRYNVVIGYALKPIPRGSWVHERLLKMPAARELEGLPIATVKPPAQAPLEGYTFEGYRNLDGSVGTRNILAITQTVQCVAGVVDFAVQRIKAELLPKYPNVDDVVGLSHSYGCGVAIDAPDAVIPIRTLRNISLNPNFGGEVMVISLGCEKLQPERLLPPGSIALVDERNVADIGETANAKLDVVCLQDDAHVGFMSMIDSIMRQAEEHLERLNARRRETVPASELVVGVQCGGSDAFSGVTANPAVGFCTDLLVRAGATVMFSEVTEVRDGIDQLTSRATTPEVAEAMIREMAWYDAYLDRGRVDRSANTTPGNKKGGLSNIVEKAMGSIVKSGSAPISGVVSPGEKARQKGLLYTATPASDFICGTLQLAAGMNLHVFTTGRGTPYGLAEVPVIKVATRSDLARRWHDLMDVNAGRIADGDATIEDVGWEMFRLMLDVASGRKKTWAEQWKLHNALVLFNPAPVT</sequence>
<dbReference type="InterPro" id="IPR044144">
    <property type="entry name" value="SAF_UxaA/GarD"/>
</dbReference>
<accession>A0A6I6HIR2</accession>
<dbReference type="InterPro" id="IPR048332">
    <property type="entry name" value="GD_AH_C"/>
</dbReference>
<dbReference type="EC" id="4.2.1.42" evidence="3"/>
<organism evidence="5 6">
    <name type="scientific">Variovorax paradoxus</name>
    <dbReference type="NCBI Taxonomy" id="34073"/>
    <lineage>
        <taxon>Bacteria</taxon>
        <taxon>Pseudomonadati</taxon>
        <taxon>Pseudomonadota</taxon>
        <taxon>Betaproteobacteria</taxon>
        <taxon>Burkholderiales</taxon>
        <taxon>Comamonadaceae</taxon>
        <taxon>Variovorax</taxon>
    </lineage>
</organism>
<dbReference type="Pfam" id="PF20629">
    <property type="entry name" value="GD_AH_C"/>
    <property type="match status" value="1"/>
</dbReference>
<evidence type="ECO:0000256" key="3">
    <source>
        <dbReference type="NCBIfam" id="TIGR03248"/>
    </source>
</evidence>
<comment type="similarity">
    <text evidence="1">Belongs to the UxaA family.</text>
</comment>
<dbReference type="RefSeq" id="WP_157613075.1">
    <property type="nucleotide sequence ID" value="NZ_CP046622.1"/>
</dbReference>
<proteinExistence type="inferred from homology"/>
<evidence type="ECO:0000259" key="4">
    <source>
        <dbReference type="SMART" id="SM00858"/>
    </source>
</evidence>
<dbReference type="PANTHER" id="PTHR30536:SF1">
    <property type="entry name" value="GALACTARATE DEHYDRATASE (L-THREO-FORMING)"/>
    <property type="match status" value="1"/>
</dbReference>
<dbReference type="SMART" id="SM00858">
    <property type="entry name" value="SAF"/>
    <property type="match status" value="1"/>
</dbReference>
<evidence type="ECO:0000313" key="5">
    <source>
        <dbReference type="EMBL" id="QGW81667.1"/>
    </source>
</evidence>
<dbReference type="Pfam" id="PF08666">
    <property type="entry name" value="SAF"/>
    <property type="match status" value="1"/>
</dbReference>
<evidence type="ECO:0000256" key="2">
    <source>
        <dbReference type="ARBA" id="ARBA00023239"/>
    </source>
</evidence>
<dbReference type="InterPro" id="IPR007392">
    <property type="entry name" value="GD_AH_second"/>
</dbReference>
<dbReference type="GO" id="GO:0046392">
    <property type="term" value="P:galactarate catabolic process"/>
    <property type="evidence" value="ECO:0007669"/>
    <property type="project" value="UniProtKB-UniRule"/>
</dbReference>
<dbReference type="NCBIfam" id="TIGR03248">
    <property type="entry name" value="galactar-dH20"/>
    <property type="match status" value="1"/>
</dbReference>
<dbReference type="OrthoDB" id="9804574at2"/>
<dbReference type="Proteomes" id="UP000425817">
    <property type="component" value="Chromosome"/>
</dbReference>
<evidence type="ECO:0000256" key="1">
    <source>
        <dbReference type="ARBA" id="ARBA00010986"/>
    </source>
</evidence>
<keyword evidence="2 5" id="KW-0456">Lyase</keyword>
<name>A0A6I6HIR2_VARPD</name>